<dbReference type="Pfam" id="PF04542">
    <property type="entry name" value="Sigma70_r2"/>
    <property type="match status" value="1"/>
</dbReference>
<feature type="domain" description="RNA polymerase sigma factor 70 region 4 type 2" evidence="6">
    <location>
        <begin position="133"/>
        <end position="183"/>
    </location>
</feature>
<evidence type="ECO:0000256" key="4">
    <source>
        <dbReference type="ARBA" id="ARBA00023163"/>
    </source>
</evidence>
<dbReference type="Pfam" id="PF08281">
    <property type="entry name" value="Sigma70_r4_2"/>
    <property type="match status" value="1"/>
</dbReference>
<evidence type="ECO:0000259" key="5">
    <source>
        <dbReference type="Pfam" id="PF04542"/>
    </source>
</evidence>
<keyword evidence="8" id="KW-1185">Reference proteome</keyword>
<evidence type="ECO:0000256" key="3">
    <source>
        <dbReference type="ARBA" id="ARBA00023082"/>
    </source>
</evidence>
<dbReference type="AlphaFoldDB" id="A0A495J4V1"/>
<reference evidence="7 8" key="1">
    <citation type="submission" date="2018-10" db="EMBL/GenBank/DDBJ databases">
        <title>Genomic Encyclopedia of Archaeal and Bacterial Type Strains, Phase II (KMG-II): from individual species to whole genera.</title>
        <authorList>
            <person name="Goeker M."/>
        </authorList>
    </citation>
    <scope>NUCLEOTIDE SEQUENCE [LARGE SCALE GENOMIC DNA]</scope>
    <source>
        <strain evidence="7 8">DSM 18602</strain>
    </source>
</reference>
<dbReference type="EMBL" id="RBKU01000001">
    <property type="protein sequence ID" value="RKR83374.1"/>
    <property type="molecule type" value="Genomic_DNA"/>
</dbReference>
<protein>
    <submittedName>
        <fullName evidence="7">RNA polymerase sigma-70 factor (ECF subfamily)</fullName>
    </submittedName>
</protein>
<comment type="caution">
    <text evidence="7">The sequence shown here is derived from an EMBL/GenBank/DDBJ whole genome shotgun (WGS) entry which is preliminary data.</text>
</comment>
<dbReference type="InterPro" id="IPR013249">
    <property type="entry name" value="RNA_pol_sigma70_r4_t2"/>
</dbReference>
<dbReference type="SUPFAM" id="SSF88659">
    <property type="entry name" value="Sigma3 and sigma4 domains of RNA polymerase sigma factors"/>
    <property type="match status" value="1"/>
</dbReference>
<keyword evidence="4" id="KW-0804">Transcription</keyword>
<dbReference type="SUPFAM" id="SSF88946">
    <property type="entry name" value="Sigma2 domain of RNA polymerase sigma factors"/>
    <property type="match status" value="1"/>
</dbReference>
<dbReference type="InterPro" id="IPR013324">
    <property type="entry name" value="RNA_pol_sigma_r3/r4-like"/>
</dbReference>
<comment type="similarity">
    <text evidence="1">Belongs to the sigma-70 factor family. ECF subfamily.</text>
</comment>
<dbReference type="GO" id="GO:0016987">
    <property type="term" value="F:sigma factor activity"/>
    <property type="evidence" value="ECO:0007669"/>
    <property type="project" value="UniProtKB-KW"/>
</dbReference>
<dbReference type="GO" id="GO:0003677">
    <property type="term" value="F:DNA binding"/>
    <property type="evidence" value="ECO:0007669"/>
    <property type="project" value="InterPro"/>
</dbReference>
<dbReference type="InterPro" id="IPR014284">
    <property type="entry name" value="RNA_pol_sigma-70_dom"/>
</dbReference>
<proteinExistence type="inferred from homology"/>
<keyword evidence="3" id="KW-0731">Sigma factor</keyword>
<dbReference type="InterPro" id="IPR036388">
    <property type="entry name" value="WH-like_DNA-bd_sf"/>
</dbReference>
<dbReference type="Gene3D" id="1.10.10.10">
    <property type="entry name" value="Winged helix-like DNA-binding domain superfamily/Winged helix DNA-binding domain"/>
    <property type="match status" value="1"/>
</dbReference>
<dbReference type="InterPro" id="IPR007627">
    <property type="entry name" value="RNA_pol_sigma70_r2"/>
</dbReference>
<keyword evidence="2" id="KW-0805">Transcription regulation</keyword>
<evidence type="ECO:0000259" key="6">
    <source>
        <dbReference type="Pfam" id="PF08281"/>
    </source>
</evidence>
<dbReference type="GO" id="GO:0006352">
    <property type="term" value="P:DNA-templated transcription initiation"/>
    <property type="evidence" value="ECO:0007669"/>
    <property type="project" value="InterPro"/>
</dbReference>
<dbReference type="RefSeq" id="WP_246001632.1">
    <property type="nucleotide sequence ID" value="NZ_RBKU01000001.1"/>
</dbReference>
<evidence type="ECO:0000313" key="7">
    <source>
        <dbReference type="EMBL" id="RKR83374.1"/>
    </source>
</evidence>
<sequence>MMTETGEQQLLAMIRKGDYDSFGEMHRRHYDLLFGLALKKLGDENEAYDLLQDLFTELWLKRADLFIHNPLENYLKNRLWFKLSSHFRAKGFRQQQFRHFAEFLKSEQETGPVTAAGDIYEAELNYEALIDTINRTIEAMPEKMREIFVMSRSNDYSIAEIAAQLDLSPQTVKNQISNALTRLRQATAQSGLSAAGLLALVCLTNI</sequence>
<dbReference type="NCBIfam" id="TIGR02937">
    <property type="entry name" value="sigma70-ECF"/>
    <property type="match status" value="1"/>
</dbReference>
<dbReference type="PANTHER" id="PTHR43133:SF46">
    <property type="entry name" value="RNA POLYMERASE SIGMA-70 FACTOR ECF SUBFAMILY"/>
    <property type="match status" value="1"/>
</dbReference>
<feature type="domain" description="RNA polymerase sigma-70 region 2" evidence="5">
    <location>
        <begin position="26"/>
        <end position="91"/>
    </location>
</feature>
<accession>A0A495J4V1</accession>
<dbReference type="PANTHER" id="PTHR43133">
    <property type="entry name" value="RNA POLYMERASE ECF-TYPE SIGMA FACTO"/>
    <property type="match status" value="1"/>
</dbReference>
<dbReference type="Gene3D" id="1.10.1740.10">
    <property type="match status" value="1"/>
</dbReference>
<dbReference type="InterPro" id="IPR013325">
    <property type="entry name" value="RNA_pol_sigma_r2"/>
</dbReference>
<dbReference type="Proteomes" id="UP000268007">
    <property type="component" value="Unassembled WGS sequence"/>
</dbReference>
<dbReference type="InterPro" id="IPR039425">
    <property type="entry name" value="RNA_pol_sigma-70-like"/>
</dbReference>
<evidence type="ECO:0000256" key="2">
    <source>
        <dbReference type="ARBA" id="ARBA00023015"/>
    </source>
</evidence>
<dbReference type="CDD" id="cd06171">
    <property type="entry name" value="Sigma70_r4"/>
    <property type="match status" value="1"/>
</dbReference>
<name>A0A495J4V1_9SPHI</name>
<gene>
    <name evidence="7" type="ORF">BDD43_3581</name>
</gene>
<evidence type="ECO:0000313" key="8">
    <source>
        <dbReference type="Proteomes" id="UP000268007"/>
    </source>
</evidence>
<organism evidence="7 8">
    <name type="scientific">Mucilaginibacter gracilis</name>
    <dbReference type="NCBI Taxonomy" id="423350"/>
    <lineage>
        <taxon>Bacteria</taxon>
        <taxon>Pseudomonadati</taxon>
        <taxon>Bacteroidota</taxon>
        <taxon>Sphingobacteriia</taxon>
        <taxon>Sphingobacteriales</taxon>
        <taxon>Sphingobacteriaceae</taxon>
        <taxon>Mucilaginibacter</taxon>
    </lineage>
</organism>
<evidence type="ECO:0000256" key="1">
    <source>
        <dbReference type="ARBA" id="ARBA00010641"/>
    </source>
</evidence>